<evidence type="ECO:0000256" key="4">
    <source>
        <dbReference type="ARBA" id="ARBA00022553"/>
    </source>
</evidence>
<dbReference type="InterPro" id="IPR011009">
    <property type="entry name" value="Kinase-like_dom_sf"/>
</dbReference>
<reference evidence="13 14" key="1">
    <citation type="submission" date="2023-12" db="EMBL/GenBank/DDBJ databases">
        <title>A high-quality genome assembly for Dillenia turbinata (Dilleniales).</title>
        <authorList>
            <person name="Chanderbali A."/>
        </authorList>
    </citation>
    <scope>NUCLEOTIDE SEQUENCE [LARGE SCALE GENOMIC DNA]</scope>
    <source>
        <strain evidence="13">LSX21</strain>
        <tissue evidence="13">Leaf</tissue>
    </source>
</reference>
<dbReference type="InterPro" id="IPR000719">
    <property type="entry name" value="Prot_kinase_dom"/>
</dbReference>
<dbReference type="EMBL" id="JBAMMX010000016">
    <property type="protein sequence ID" value="KAK6924710.1"/>
    <property type="molecule type" value="Genomic_DNA"/>
</dbReference>
<sequence>MAAGGIDVSRRRDFDCFAKSEKFYDKKFDGIHYGGGSEWGKGGSDLGVNQKKVLEDKSPKPKRRKYSPIMWDREEKEIRVSSKNRLVPRNTPVVGSEQEVVSFNGVVSVETIVESKQVVSAFSEILEEEDAVQTRNILMSRWASDSDSPCELHSPSDNVVRRSLSRESGEFRQDESEGDTARSSGSVGKAGSAKGDEYLESELEDNDFMDADVKCNLGLESEDESDICGIESPIPRRGRNMLMGCRSVYEFERLNKINEGTYGVVYRARDKSTGEIVALKKVKTEREREGFPITALREINILMSIHHPSIVDVKEVVMDDHDGVYMVMEYMEHDLKGVMDTMKQPFSQSEVKCLMLQLLEGVKCFHDNWVLHRDLKTSNLLLNNRGELKVCDFGMARQYGSPLKPYTSLVVTLWYRAPELLLGAKQYSTAVDMWSVGCIMAELLGKEPLFKGKNEIEQLNQIFKTLGTPNDTIWPGVSKLPGFKASFSRQPYNLLRKKFPATSFTGLPALSDSGFDLLNRLLTYDPDKRITVDEALNHAWFQEVPLPKSRDFMPTFPSRHARDR</sequence>
<gene>
    <name evidence="13" type="ORF">RJ641_009036</name>
</gene>
<keyword evidence="8" id="KW-0067">ATP-binding</keyword>
<evidence type="ECO:0000256" key="10">
    <source>
        <dbReference type="ARBA" id="ARBA00048367"/>
    </source>
</evidence>
<dbReference type="Proteomes" id="UP001370490">
    <property type="component" value="Unassembled WGS sequence"/>
</dbReference>
<dbReference type="PROSITE" id="PS00108">
    <property type="entry name" value="PROTEIN_KINASE_ST"/>
    <property type="match status" value="1"/>
</dbReference>
<keyword evidence="14" id="KW-1185">Reference proteome</keyword>
<evidence type="ECO:0000256" key="9">
    <source>
        <dbReference type="ARBA" id="ARBA00047811"/>
    </source>
</evidence>
<evidence type="ECO:0000256" key="6">
    <source>
        <dbReference type="ARBA" id="ARBA00022741"/>
    </source>
</evidence>
<organism evidence="13 14">
    <name type="scientific">Dillenia turbinata</name>
    <dbReference type="NCBI Taxonomy" id="194707"/>
    <lineage>
        <taxon>Eukaryota</taxon>
        <taxon>Viridiplantae</taxon>
        <taxon>Streptophyta</taxon>
        <taxon>Embryophyta</taxon>
        <taxon>Tracheophyta</taxon>
        <taxon>Spermatophyta</taxon>
        <taxon>Magnoliopsida</taxon>
        <taxon>eudicotyledons</taxon>
        <taxon>Gunneridae</taxon>
        <taxon>Pentapetalae</taxon>
        <taxon>Dilleniales</taxon>
        <taxon>Dilleniaceae</taxon>
        <taxon>Dillenia</taxon>
    </lineage>
</organism>
<dbReference type="FunFam" id="3.30.200.20:FF:000172">
    <property type="entry name" value="cyclin-dependent kinase G-2 isoform X1"/>
    <property type="match status" value="1"/>
</dbReference>
<keyword evidence="7 13" id="KW-0418">Kinase</keyword>
<evidence type="ECO:0000313" key="13">
    <source>
        <dbReference type="EMBL" id="KAK6924710.1"/>
    </source>
</evidence>
<dbReference type="GO" id="GO:0080090">
    <property type="term" value="P:regulation of primary metabolic process"/>
    <property type="evidence" value="ECO:0007669"/>
    <property type="project" value="UniProtKB-ARBA"/>
</dbReference>
<dbReference type="GO" id="GO:0010556">
    <property type="term" value="P:regulation of macromolecule biosynthetic process"/>
    <property type="evidence" value="ECO:0007669"/>
    <property type="project" value="UniProtKB-ARBA"/>
</dbReference>
<comment type="catalytic activity">
    <reaction evidence="10">
        <text>L-seryl-[protein] + ATP = O-phospho-L-seryl-[protein] + ADP + H(+)</text>
        <dbReference type="Rhea" id="RHEA:17989"/>
        <dbReference type="Rhea" id="RHEA-COMP:9863"/>
        <dbReference type="Rhea" id="RHEA-COMP:11604"/>
        <dbReference type="ChEBI" id="CHEBI:15378"/>
        <dbReference type="ChEBI" id="CHEBI:29999"/>
        <dbReference type="ChEBI" id="CHEBI:30616"/>
        <dbReference type="ChEBI" id="CHEBI:83421"/>
        <dbReference type="ChEBI" id="CHEBI:456216"/>
        <dbReference type="EC" id="2.7.11.22"/>
    </reaction>
</comment>
<dbReference type="Pfam" id="PF00069">
    <property type="entry name" value="Pkinase"/>
    <property type="match status" value="1"/>
</dbReference>
<evidence type="ECO:0000259" key="12">
    <source>
        <dbReference type="PROSITE" id="PS50011"/>
    </source>
</evidence>
<feature type="compositionally biased region" description="Basic and acidic residues" evidence="11">
    <location>
        <begin position="164"/>
        <end position="175"/>
    </location>
</feature>
<keyword evidence="3" id="KW-0723">Serine/threonine-protein kinase</keyword>
<feature type="region of interest" description="Disordered" evidence="11">
    <location>
        <begin position="143"/>
        <end position="194"/>
    </location>
</feature>
<dbReference type="FunFam" id="1.10.510.10:FF:000211">
    <property type="entry name" value="Cyclin-dependent kinase G-2"/>
    <property type="match status" value="1"/>
</dbReference>
<comment type="similarity">
    <text evidence="1">Belongs to the protein kinase superfamily. CMGC Ser/Thr protein kinase family. CDC2/CDKX subfamily.</text>
</comment>
<evidence type="ECO:0000256" key="1">
    <source>
        <dbReference type="ARBA" id="ARBA00006485"/>
    </source>
</evidence>
<dbReference type="PANTHER" id="PTHR24056">
    <property type="entry name" value="CELL DIVISION PROTEIN KINASE"/>
    <property type="match status" value="1"/>
</dbReference>
<name>A0AAN8UZJ5_9MAGN</name>
<dbReference type="Gene3D" id="3.30.200.20">
    <property type="entry name" value="Phosphorylase Kinase, domain 1"/>
    <property type="match status" value="1"/>
</dbReference>
<accession>A0AAN8UZJ5</accession>
<keyword evidence="6" id="KW-0547">Nucleotide-binding</keyword>
<dbReference type="EC" id="2.7.11.22" evidence="2"/>
<evidence type="ECO:0000256" key="5">
    <source>
        <dbReference type="ARBA" id="ARBA00022679"/>
    </source>
</evidence>
<dbReference type="GO" id="GO:0005524">
    <property type="term" value="F:ATP binding"/>
    <property type="evidence" value="ECO:0007669"/>
    <property type="project" value="UniProtKB-KW"/>
</dbReference>
<evidence type="ECO:0000256" key="7">
    <source>
        <dbReference type="ARBA" id="ARBA00022777"/>
    </source>
</evidence>
<dbReference type="InterPro" id="IPR008271">
    <property type="entry name" value="Ser/Thr_kinase_AS"/>
</dbReference>
<dbReference type="Gene3D" id="1.10.510.10">
    <property type="entry name" value="Transferase(Phosphotransferase) domain 1"/>
    <property type="match status" value="1"/>
</dbReference>
<proteinExistence type="inferred from homology"/>
<dbReference type="SUPFAM" id="SSF56112">
    <property type="entry name" value="Protein kinase-like (PK-like)"/>
    <property type="match status" value="1"/>
</dbReference>
<dbReference type="CDD" id="cd07843">
    <property type="entry name" value="STKc_CDC2L1"/>
    <property type="match status" value="1"/>
</dbReference>
<evidence type="ECO:0000313" key="14">
    <source>
        <dbReference type="Proteomes" id="UP001370490"/>
    </source>
</evidence>
<evidence type="ECO:0000256" key="8">
    <source>
        <dbReference type="ARBA" id="ARBA00022840"/>
    </source>
</evidence>
<evidence type="ECO:0000256" key="3">
    <source>
        <dbReference type="ARBA" id="ARBA00022527"/>
    </source>
</evidence>
<evidence type="ECO:0000256" key="2">
    <source>
        <dbReference type="ARBA" id="ARBA00012425"/>
    </source>
</evidence>
<dbReference type="InterPro" id="IPR050108">
    <property type="entry name" value="CDK"/>
</dbReference>
<keyword evidence="4" id="KW-0597">Phosphoprotein</keyword>
<feature type="compositionally biased region" description="Low complexity" evidence="11">
    <location>
        <begin position="183"/>
        <end position="193"/>
    </location>
</feature>
<evidence type="ECO:0000256" key="11">
    <source>
        <dbReference type="SAM" id="MobiDB-lite"/>
    </source>
</evidence>
<dbReference type="GO" id="GO:0004693">
    <property type="term" value="F:cyclin-dependent protein serine/threonine kinase activity"/>
    <property type="evidence" value="ECO:0007669"/>
    <property type="project" value="UniProtKB-EC"/>
</dbReference>
<dbReference type="GO" id="GO:0005634">
    <property type="term" value="C:nucleus"/>
    <property type="evidence" value="ECO:0007669"/>
    <property type="project" value="TreeGrafter"/>
</dbReference>
<comment type="catalytic activity">
    <reaction evidence="9">
        <text>L-threonyl-[protein] + ATP = O-phospho-L-threonyl-[protein] + ADP + H(+)</text>
        <dbReference type="Rhea" id="RHEA:46608"/>
        <dbReference type="Rhea" id="RHEA-COMP:11060"/>
        <dbReference type="Rhea" id="RHEA-COMP:11605"/>
        <dbReference type="ChEBI" id="CHEBI:15378"/>
        <dbReference type="ChEBI" id="CHEBI:30013"/>
        <dbReference type="ChEBI" id="CHEBI:30616"/>
        <dbReference type="ChEBI" id="CHEBI:61977"/>
        <dbReference type="ChEBI" id="CHEBI:456216"/>
        <dbReference type="EC" id="2.7.11.22"/>
    </reaction>
</comment>
<feature type="domain" description="Protein kinase" evidence="12">
    <location>
        <begin position="251"/>
        <end position="541"/>
    </location>
</feature>
<dbReference type="SMART" id="SM00220">
    <property type="entry name" value="S_TKc"/>
    <property type="match status" value="1"/>
</dbReference>
<protein>
    <recommendedName>
        <fullName evidence="2">cyclin-dependent kinase</fullName>
        <ecNumber evidence="2">2.7.11.22</ecNumber>
    </recommendedName>
</protein>
<dbReference type="GO" id="GO:0007346">
    <property type="term" value="P:regulation of mitotic cell cycle"/>
    <property type="evidence" value="ECO:0007669"/>
    <property type="project" value="TreeGrafter"/>
</dbReference>
<dbReference type="PROSITE" id="PS50011">
    <property type="entry name" value="PROTEIN_KINASE_DOM"/>
    <property type="match status" value="1"/>
</dbReference>
<dbReference type="AlphaFoldDB" id="A0AAN8UZJ5"/>
<keyword evidence="5" id="KW-0808">Transferase</keyword>
<comment type="caution">
    <text evidence="13">The sequence shown here is derived from an EMBL/GenBank/DDBJ whole genome shotgun (WGS) entry which is preliminary data.</text>
</comment>
<dbReference type="InterPro" id="IPR045267">
    <property type="entry name" value="CDK11/PITSLRE_STKc"/>
</dbReference>
<dbReference type="PANTHER" id="PTHR24056:SF107">
    <property type="entry name" value="CYCLIN-DEPENDENT KINASE 11A-RELATED"/>
    <property type="match status" value="1"/>
</dbReference>